<organism evidence="2 3">
    <name type="scientific">Silurus asotus</name>
    <name type="common">Amur catfish</name>
    <name type="synonym">Parasilurus asotus</name>
    <dbReference type="NCBI Taxonomy" id="30991"/>
    <lineage>
        <taxon>Eukaryota</taxon>
        <taxon>Metazoa</taxon>
        <taxon>Chordata</taxon>
        <taxon>Craniata</taxon>
        <taxon>Vertebrata</taxon>
        <taxon>Euteleostomi</taxon>
        <taxon>Actinopterygii</taxon>
        <taxon>Neopterygii</taxon>
        <taxon>Teleostei</taxon>
        <taxon>Ostariophysi</taxon>
        <taxon>Siluriformes</taxon>
        <taxon>Siluridae</taxon>
        <taxon>Silurus</taxon>
    </lineage>
</organism>
<keyword evidence="3" id="KW-1185">Reference proteome</keyword>
<feature type="compositionally biased region" description="Low complexity" evidence="1">
    <location>
        <begin position="281"/>
        <end position="298"/>
    </location>
</feature>
<feature type="compositionally biased region" description="Basic and acidic residues" evidence="1">
    <location>
        <begin position="262"/>
        <end position="271"/>
    </location>
</feature>
<feature type="non-terminal residue" evidence="2">
    <location>
        <position position="1"/>
    </location>
</feature>
<sequence length="607" mass="69797">MVRPHSGSPRSRQRSFSGDGHGEHRGGRMGPPPRGFRGPPGKTPPSWREGNGGGHSPYHRDKRPPMGDPRERPHGHWTPQNHDNFRPYPMNQDSHRGRRRSSPSRSNRPPPAQHRHSPHEPPPGHHRPFHGNHSGHVSPSARYFHSPPPDRRGMPPHNNTFRAPNRFQNSPHPQERSWGPGRQLSPRERPFGRPAHRGHRWNGPGGYPHPNGDPRPSAPPQRKPREFYERNSYPERWSSDREPRKQHGDPRRGRGRGRPGHHAPEWPRREGGYPCPRLPYRSPSWKSGPPSSSNSSSRFPPPPPPRPHERLPMRPMKRRIQEMGRPEPPELEHGPPKRFRREMPLRPMPLKGFGGRGLSLKDKSRLLKGRKFREESVARFKMPLQRPRPSNKMQDEDEEEEEHMGEPSVPRPRKIPLKKSVKRQPSRDSSSDTDSQSADAEMDSETQVESRRSGRARSSSPLDRQLTHDLVVVSHWEAGTRSSSPKSSTSWKSRMSHNNKAGQNLDHRFGNSGREQKPRRMMEGPGKPLRKPGPFQKPGFRPAPALQKGPDGVFRRPLMATILTRPPFHQKPVFRKSQSIMTKYRNMQTLRHKAPPHPRQATSYRRW</sequence>
<evidence type="ECO:0000313" key="2">
    <source>
        <dbReference type="EMBL" id="KAI5615798.1"/>
    </source>
</evidence>
<feature type="region of interest" description="Disordered" evidence="1">
    <location>
        <begin position="587"/>
        <end position="607"/>
    </location>
</feature>
<evidence type="ECO:0008006" key="4">
    <source>
        <dbReference type="Google" id="ProtNLM"/>
    </source>
</evidence>
<proteinExistence type="predicted"/>
<protein>
    <recommendedName>
        <fullName evidence="4">Serine/arginine repetitive matrix protein 1-like</fullName>
    </recommendedName>
</protein>
<reference evidence="2" key="1">
    <citation type="submission" date="2018-07" db="EMBL/GenBank/DDBJ databases">
        <title>Comparative genomics of catfishes provides insights into carnivory and benthic adaptation.</title>
        <authorList>
            <person name="Zhang Y."/>
            <person name="Wang D."/>
            <person name="Peng Z."/>
            <person name="Zheng S."/>
            <person name="Shao F."/>
            <person name="Tao W."/>
        </authorList>
    </citation>
    <scope>NUCLEOTIDE SEQUENCE</scope>
    <source>
        <strain evidence="2">Chongqing</strain>
    </source>
</reference>
<feature type="compositionally biased region" description="Polar residues" evidence="1">
    <location>
        <begin position="157"/>
        <end position="172"/>
    </location>
</feature>
<feature type="compositionally biased region" description="Basic and acidic residues" evidence="1">
    <location>
        <begin position="63"/>
        <end position="74"/>
    </location>
</feature>
<feature type="compositionally biased region" description="Basic and acidic residues" evidence="1">
    <location>
        <begin position="223"/>
        <end position="252"/>
    </location>
</feature>
<dbReference type="AlphaFoldDB" id="A0AAD5AG01"/>
<feature type="compositionally biased region" description="Basic and acidic residues" evidence="1">
    <location>
        <begin position="505"/>
        <end position="522"/>
    </location>
</feature>
<dbReference type="EMBL" id="MU554589">
    <property type="protein sequence ID" value="KAI5615798.1"/>
    <property type="molecule type" value="Genomic_DNA"/>
</dbReference>
<name>A0AAD5AG01_SILAS</name>
<comment type="caution">
    <text evidence="2">The sequence shown here is derived from an EMBL/GenBank/DDBJ whole genome shotgun (WGS) entry which is preliminary data.</text>
</comment>
<dbReference type="Proteomes" id="UP001205998">
    <property type="component" value="Unassembled WGS sequence"/>
</dbReference>
<gene>
    <name evidence="2" type="ORF">C0J50_0479</name>
</gene>
<feature type="compositionally biased region" description="Basic residues" evidence="1">
    <location>
        <begin position="411"/>
        <end position="424"/>
    </location>
</feature>
<accession>A0AAD5AG01</accession>
<evidence type="ECO:0000256" key="1">
    <source>
        <dbReference type="SAM" id="MobiDB-lite"/>
    </source>
</evidence>
<feature type="region of interest" description="Disordered" evidence="1">
    <location>
        <begin position="1"/>
        <end position="552"/>
    </location>
</feature>
<feature type="compositionally biased region" description="Low complexity" evidence="1">
    <location>
        <begin position="480"/>
        <end position="493"/>
    </location>
</feature>
<feature type="compositionally biased region" description="Basic and acidic residues" evidence="1">
    <location>
        <begin position="319"/>
        <end position="335"/>
    </location>
</feature>
<feature type="compositionally biased region" description="Pro residues" evidence="1">
    <location>
        <begin position="211"/>
        <end position="221"/>
    </location>
</feature>
<evidence type="ECO:0000313" key="3">
    <source>
        <dbReference type="Proteomes" id="UP001205998"/>
    </source>
</evidence>